<comment type="caution">
    <text evidence="8">The sequence shown here is derived from an EMBL/GenBank/DDBJ whole genome shotgun (WGS) entry which is preliminary data.</text>
</comment>
<dbReference type="Pfam" id="PF20826">
    <property type="entry name" value="PHD_5"/>
    <property type="match status" value="1"/>
</dbReference>
<reference evidence="8" key="1">
    <citation type="journal article" date="2022" name="DNA Res.">
        <title>Genome analysis of five recently described species of the CUG-Ser clade uncovers Candida theae as a new hybrid lineage with pathogenic potential in the Candida parapsilosis species complex.</title>
        <authorList>
            <person name="Mixao V."/>
            <person name="Del Olmo V."/>
            <person name="Hegedusova E."/>
            <person name="Saus E."/>
            <person name="Pryszcz L."/>
            <person name="Cillingova A."/>
            <person name="Nosek J."/>
            <person name="Gabaldon T."/>
        </authorList>
    </citation>
    <scope>NUCLEOTIDE SEQUENCE</scope>
    <source>
        <strain evidence="8">CBS 10844</strain>
    </source>
</reference>
<evidence type="ECO:0000313" key="8">
    <source>
        <dbReference type="EMBL" id="KAI3405188.2"/>
    </source>
</evidence>
<dbReference type="RefSeq" id="XP_049180933.1">
    <property type="nucleotide sequence ID" value="XM_049323177.1"/>
</dbReference>
<evidence type="ECO:0000256" key="4">
    <source>
        <dbReference type="ARBA" id="ARBA00022853"/>
    </source>
</evidence>
<keyword evidence="2 5" id="KW-0863">Zinc-finger</keyword>
<dbReference type="GO" id="GO:0034967">
    <property type="term" value="C:Set3 complex"/>
    <property type="evidence" value="ECO:0007669"/>
    <property type="project" value="TreeGrafter"/>
</dbReference>
<evidence type="ECO:0000259" key="7">
    <source>
        <dbReference type="PROSITE" id="PS50016"/>
    </source>
</evidence>
<keyword evidence="4" id="KW-0156">Chromatin regulator</keyword>
<feature type="compositionally biased region" description="Polar residues" evidence="6">
    <location>
        <begin position="371"/>
        <end position="382"/>
    </location>
</feature>
<evidence type="ECO:0000256" key="6">
    <source>
        <dbReference type="SAM" id="MobiDB-lite"/>
    </source>
</evidence>
<dbReference type="InterPro" id="IPR019787">
    <property type="entry name" value="Znf_PHD-finger"/>
</dbReference>
<evidence type="ECO:0000256" key="5">
    <source>
        <dbReference type="PROSITE-ProRule" id="PRU00146"/>
    </source>
</evidence>
<dbReference type="PANTHER" id="PTHR46462">
    <property type="entry name" value="UPSET, ISOFORM A"/>
    <property type="match status" value="1"/>
</dbReference>
<feature type="compositionally biased region" description="Basic and acidic residues" evidence="6">
    <location>
        <begin position="383"/>
        <end position="411"/>
    </location>
</feature>
<feature type="compositionally biased region" description="Basic and acidic residues" evidence="6">
    <location>
        <begin position="50"/>
        <end position="63"/>
    </location>
</feature>
<dbReference type="GO" id="GO:0006325">
    <property type="term" value="P:chromatin organization"/>
    <property type="evidence" value="ECO:0007669"/>
    <property type="project" value="UniProtKB-KW"/>
</dbReference>
<dbReference type="GO" id="GO:0008270">
    <property type="term" value="F:zinc ion binding"/>
    <property type="evidence" value="ECO:0007669"/>
    <property type="project" value="UniProtKB-KW"/>
</dbReference>
<sequence length="703" mass="80450">MSQVQPRRSLRANKGTHSKREKEEYYNEEMVAQEEGVEYKRLLKSHSLKKRDEKDEGRQKVGNEDENIGEDGDIGEADENGEIRCTPCGTITENYDEESDPYGDMIECEKCNTWQHISCMGLKMNAVPEHYQCDICSGKPRPLVKKRGSKVVESGPPPKKSKSKSTSTSSSKPNSNSNSNSNASRETGSGDELHKSIESLKNSTRVSTAKAFYNLFKKSFPEKSAGEVSDEEKEKRAIGLALEIEEIIQREFPGKAYVPEGRRILFVLKKQFTPDIICGKLTLEDVVKKTPEEINEDIKRVELQNKENIKNIILVENDHSQIVRRTHKGDIIKENENEENQQMDESIEARAVDHRRFSEVIDTKTKIITNTSRQNAYQNTNPRFRDDFSSDDEHSDIEHLSSDVEQEKNELAEDTNNDDNNNNNTNSNSNNQDDNKNDQDDVVSNILKATDSQSVSEPSPTTRKSTESLSDVDHGMGSPEESKLDAILVGDDEFAQKTKPFELPEIWRGSVTFPEFAHFKAIGRFYSSSDEHDNYNLAKATAKEIMKEHKYIIRGRLERSRCDQYLNEIIATRNLYFVQISPHKNDEVSGSSDNQKLFSNYDRLCNYFIKENKVGVLSGKPEFVKDSYIMPIDFRDVNLNKTIMAHKRESRIGLFAVFVVQKRYEPSHHHTFTHTNNNNERSSNHYVNGTEQENLNFILDQLR</sequence>
<dbReference type="GeneID" id="73379612"/>
<keyword evidence="1" id="KW-0479">Metal-binding</keyword>
<name>A0AAI9SYV2_9ASCO</name>
<dbReference type="SMART" id="SM00249">
    <property type="entry name" value="PHD"/>
    <property type="match status" value="1"/>
</dbReference>
<feature type="region of interest" description="Disordered" evidence="6">
    <location>
        <begin position="1"/>
        <end position="27"/>
    </location>
</feature>
<dbReference type="GO" id="GO:0006355">
    <property type="term" value="P:regulation of DNA-templated transcription"/>
    <property type="evidence" value="ECO:0007669"/>
    <property type="project" value="TreeGrafter"/>
</dbReference>
<dbReference type="AlphaFoldDB" id="A0AAI9SYV2"/>
<dbReference type="InterPro" id="IPR019786">
    <property type="entry name" value="Zinc_finger_PHD-type_CS"/>
</dbReference>
<evidence type="ECO:0000313" key="9">
    <source>
        <dbReference type="Proteomes" id="UP001202479"/>
    </source>
</evidence>
<gene>
    <name evidence="8" type="ORF">KGF56_001995</name>
</gene>
<dbReference type="SUPFAM" id="SSF57903">
    <property type="entry name" value="FYVE/PHD zinc finger"/>
    <property type="match status" value="1"/>
</dbReference>
<feature type="compositionally biased region" description="Basic residues" evidence="6">
    <location>
        <begin position="8"/>
        <end position="17"/>
    </location>
</feature>
<feature type="region of interest" description="Disordered" evidence="6">
    <location>
        <begin position="44"/>
        <end position="83"/>
    </location>
</feature>
<dbReference type="Proteomes" id="UP001202479">
    <property type="component" value="Unassembled WGS sequence"/>
</dbReference>
<dbReference type="InterPro" id="IPR011011">
    <property type="entry name" value="Znf_FYVE_PHD"/>
</dbReference>
<dbReference type="PANTHER" id="PTHR46462:SF3">
    <property type="entry name" value="UPSET, ISOFORM A"/>
    <property type="match status" value="1"/>
</dbReference>
<protein>
    <submittedName>
        <fullName evidence="8">BYE1</fullName>
    </submittedName>
</protein>
<dbReference type="EMBL" id="JAHUZD010000059">
    <property type="protein sequence ID" value="KAI3405188.2"/>
    <property type="molecule type" value="Genomic_DNA"/>
</dbReference>
<proteinExistence type="predicted"/>
<evidence type="ECO:0000256" key="2">
    <source>
        <dbReference type="ARBA" id="ARBA00022771"/>
    </source>
</evidence>
<evidence type="ECO:0000256" key="1">
    <source>
        <dbReference type="ARBA" id="ARBA00022723"/>
    </source>
</evidence>
<keyword evidence="3" id="KW-0862">Zinc</keyword>
<dbReference type="Pfam" id="PF07744">
    <property type="entry name" value="SPOC"/>
    <property type="match status" value="1"/>
</dbReference>
<feature type="region of interest" description="Disordered" evidence="6">
    <location>
        <begin position="371"/>
        <end position="479"/>
    </location>
</feature>
<dbReference type="PROSITE" id="PS50016">
    <property type="entry name" value="ZF_PHD_2"/>
    <property type="match status" value="1"/>
</dbReference>
<keyword evidence="9" id="KW-1185">Reference proteome</keyword>
<dbReference type="PROSITE" id="PS01359">
    <property type="entry name" value="ZF_PHD_1"/>
    <property type="match status" value="1"/>
</dbReference>
<dbReference type="InterPro" id="IPR012921">
    <property type="entry name" value="SPOC_C"/>
</dbReference>
<dbReference type="Gene3D" id="3.30.40.10">
    <property type="entry name" value="Zinc/RING finger domain, C3HC4 (zinc finger)"/>
    <property type="match status" value="1"/>
</dbReference>
<feature type="compositionally biased region" description="Low complexity" evidence="6">
    <location>
        <begin position="418"/>
        <end position="432"/>
    </location>
</feature>
<organism evidence="8 9">
    <name type="scientific">Candida oxycetoniae</name>
    <dbReference type="NCBI Taxonomy" id="497107"/>
    <lineage>
        <taxon>Eukaryota</taxon>
        <taxon>Fungi</taxon>
        <taxon>Dikarya</taxon>
        <taxon>Ascomycota</taxon>
        <taxon>Saccharomycotina</taxon>
        <taxon>Pichiomycetes</taxon>
        <taxon>Debaryomycetaceae</taxon>
        <taxon>Candida/Lodderomyces clade</taxon>
        <taxon>Candida</taxon>
    </lineage>
</organism>
<feature type="compositionally biased region" description="Low complexity" evidence="6">
    <location>
        <begin position="164"/>
        <end position="182"/>
    </location>
</feature>
<evidence type="ECO:0000256" key="3">
    <source>
        <dbReference type="ARBA" id="ARBA00022833"/>
    </source>
</evidence>
<dbReference type="InterPro" id="IPR013083">
    <property type="entry name" value="Znf_RING/FYVE/PHD"/>
</dbReference>
<dbReference type="InterPro" id="IPR001965">
    <property type="entry name" value="Znf_PHD"/>
</dbReference>
<feature type="region of interest" description="Disordered" evidence="6">
    <location>
        <begin position="142"/>
        <end position="192"/>
    </location>
</feature>
<feature type="compositionally biased region" description="Acidic residues" evidence="6">
    <location>
        <begin position="64"/>
        <end position="80"/>
    </location>
</feature>
<feature type="compositionally biased region" description="Polar residues" evidence="6">
    <location>
        <begin position="450"/>
        <end position="469"/>
    </location>
</feature>
<dbReference type="GO" id="GO:0070210">
    <property type="term" value="C:Rpd3L-Expanded complex"/>
    <property type="evidence" value="ECO:0007669"/>
    <property type="project" value="TreeGrafter"/>
</dbReference>
<feature type="domain" description="PHD-type" evidence="7">
    <location>
        <begin position="82"/>
        <end position="139"/>
    </location>
</feature>
<accession>A0AAI9SYV2</accession>